<evidence type="ECO:0000256" key="1">
    <source>
        <dbReference type="ARBA" id="ARBA00022679"/>
    </source>
</evidence>
<keyword evidence="1" id="KW-0808">Transferase</keyword>
<name>A0A383BCJ2_9ZZZZ</name>
<dbReference type="Pfam" id="PF02515">
    <property type="entry name" value="CoA_transf_3"/>
    <property type="match status" value="1"/>
</dbReference>
<accession>A0A383BCJ2</accession>
<gene>
    <name evidence="2" type="ORF">METZ01_LOCUS470364</name>
</gene>
<dbReference type="GO" id="GO:0008410">
    <property type="term" value="F:CoA-transferase activity"/>
    <property type="evidence" value="ECO:0007669"/>
    <property type="project" value="TreeGrafter"/>
</dbReference>
<dbReference type="InterPro" id="IPR023606">
    <property type="entry name" value="CoA-Trfase_III_dom_1_sf"/>
</dbReference>
<dbReference type="PANTHER" id="PTHR48207">
    <property type="entry name" value="SUCCINATE--HYDROXYMETHYLGLUTARATE COA-TRANSFERASE"/>
    <property type="match status" value="1"/>
</dbReference>
<sequence>MSGPLTGFRVLDLTTMVSGPVATMMLGDQGADVIKIEPVDGEYMRKAGVKYRGMPSGFLSCNRSKRSLSINLKSTDGIEA</sequence>
<evidence type="ECO:0008006" key="3">
    <source>
        <dbReference type="Google" id="ProtNLM"/>
    </source>
</evidence>
<evidence type="ECO:0000313" key="2">
    <source>
        <dbReference type="EMBL" id="SVE17510.1"/>
    </source>
</evidence>
<proteinExistence type="predicted"/>
<dbReference type="SUPFAM" id="SSF89796">
    <property type="entry name" value="CoA-transferase family III (CaiB/BaiF)"/>
    <property type="match status" value="1"/>
</dbReference>
<dbReference type="InterPro" id="IPR003673">
    <property type="entry name" value="CoA-Trfase_fam_III"/>
</dbReference>
<organism evidence="2">
    <name type="scientific">marine metagenome</name>
    <dbReference type="NCBI Taxonomy" id="408172"/>
    <lineage>
        <taxon>unclassified sequences</taxon>
        <taxon>metagenomes</taxon>
        <taxon>ecological metagenomes</taxon>
    </lineage>
</organism>
<dbReference type="Gene3D" id="3.40.50.10540">
    <property type="entry name" value="Crotonobetainyl-coa:carnitine coa-transferase, domain 1"/>
    <property type="match status" value="1"/>
</dbReference>
<protein>
    <recommendedName>
        <fullName evidence="3">CoA transferase</fullName>
    </recommendedName>
</protein>
<feature type="non-terminal residue" evidence="2">
    <location>
        <position position="80"/>
    </location>
</feature>
<dbReference type="PANTHER" id="PTHR48207:SF4">
    <property type="entry name" value="BLL6097 PROTEIN"/>
    <property type="match status" value="1"/>
</dbReference>
<dbReference type="EMBL" id="UINC01199202">
    <property type="protein sequence ID" value="SVE17510.1"/>
    <property type="molecule type" value="Genomic_DNA"/>
</dbReference>
<dbReference type="AlphaFoldDB" id="A0A383BCJ2"/>
<reference evidence="2" key="1">
    <citation type="submission" date="2018-05" db="EMBL/GenBank/DDBJ databases">
        <authorList>
            <person name="Lanie J.A."/>
            <person name="Ng W.-L."/>
            <person name="Kazmierczak K.M."/>
            <person name="Andrzejewski T.M."/>
            <person name="Davidsen T.M."/>
            <person name="Wayne K.J."/>
            <person name="Tettelin H."/>
            <person name="Glass J.I."/>
            <person name="Rusch D."/>
            <person name="Podicherti R."/>
            <person name="Tsui H.-C.T."/>
            <person name="Winkler M.E."/>
        </authorList>
    </citation>
    <scope>NUCLEOTIDE SEQUENCE</scope>
</reference>
<dbReference type="InterPro" id="IPR050483">
    <property type="entry name" value="CoA-transferase_III_domain"/>
</dbReference>